<evidence type="ECO:0000256" key="1">
    <source>
        <dbReference type="SAM" id="MobiDB-lite"/>
    </source>
</evidence>
<dbReference type="InterPro" id="IPR021880">
    <property type="entry name" value="DUF3489"/>
</dbReference>
<comment type="caution">
    <text evidence="2">The sequence shown here is derived from an EMBL/GenBank/DDBJ whole genome shotgun (WGS) entry which is preliminary data.</text>
</comment>
<dbReference type="Pfam" id="PF11994">
    <property type="entry name" value="DUF3489"/>
    <property type="match status" value="1"/>
</dbReference>
<reference evidence="2 3" key="1">
    <citation type="submission" date="2022-06" db="EMBL/GenBank/DDBJ databases">
        <title>Roseomonas CN29.</title>
        <authorList>
            <person name="Cheng Y."/>
            <person name="He X."/>
        </authorList>
    </citation>
    <scope>NUCLEOTIDE SEQUENCE [LARGE SCALE GENOMIC DNA]</scope>
    <source>
        <strain evidence="2 3">CN29</strain>
    </source>
</reference>
<organism evidence="2 3">
    <name type="scientific">Roseomonas populi</name>
    <dbReference type="NCBI Taxonomy" id="3121582"/>
    <lineage>
        <taxon>Bacteria</taxon>
        <taxon>Pseudomonadati</taxon>
        <taxon>Pseudomonadota</taxon>
        <taxon>Alphaproteobacteria</taxon>
        <taxon>Acetobacterales</taxon>
        <taxon>Roseomonadaceae</taxon>
        <taxon>Roseomonas</taxon>
    </lineage>
</organism>
<evidence type="ECO:0000313" key="3">
    <source>
        <dbReference type="Proteomes" id="UP001524642"/>
    </source>
</evidence>
<dbReference type="Gene3D" id="1.10.10.10">
    <property type="entry name" value="Winged helix-like DNA-binding domain superfamily/Winged helix DNA-binding domain"/>
    <property type="match status" value="1"/>
</dbReference>
<gene>
    <name evidence="2" type="ORF">NRP21_24880</name>
</gene>
<name>A0ABT1XAZ9_9PROT</name>
<protein>
    <submittedName>
        <fullName evidence="2">DUF3489 domain-containing protein</fullName>
    </submittedName>
</protein>
<dbReference type="InterPro" id="IPR036390">
    <property type="entry name" value="WH_DNA-bd_sf"/>
</dbReference>
<dbReference type="EMBL" id="JANJOU010000031">
    <property type="protein sequence ID" value="MCR0985290.1"/>
    <property type="molecule type" value="Genomic_DNA"/>
</dbReference>
<feature type="region of interest" description="Disordered" evidence="1">
    <location>
        <begin position="83"/>
        <end position="119"/>
    </location>
</feature>
<accession>A0ABT1XAZ9</accession>
<proteinExistence type="predicted"/>
<dbReference type="SUPFAM" id="SSF46785">
    <property type="entry name" value="Winged helix' DNA-binding domain"/>
    <property type="match status" value="1"/>
</dbReference>
<feature type="region of interest" description="Disordered" evidence="1">
    <location>
        <begin position="154"/>
        <end position="175"/>
    </location>
</feature>
<evidence type="ECO:0000313" key="2">
    <source>
        <dbReference type="EMBL" id="MCR0985290.1"/>
    </source>
</evidence>
<dbReference type="RefSeq" id="WP_257718941.1">
    <property type="nucleotide sequence ID" value="NZ_JANJOU010000031.1"/>
</dbReference>
<dbReference type="InterPro" id="IPR036388">
    <property type="entry name" value="WH-like_DNA-bd_sf"/>
</dbReference>
<keyword evidence="3" id="KW-1185">Reference proteome</keyword>
<dbReference type="Proteomes" id="UP001524642">
    <property type="component" value="Unassembled WGS sequence"/>
</dbReference>
<sequence length="251" mass="25674">MTPTKPLSPTQAQILAAAAHHPAQLAEAPLNLPVAARNAVFQAMLKAGLVEEVPATGDGTAMVLRITAAGLAAVGASCTTEPAREAGVGAQEGGEGQPGITAAQGGQEPPVAPAAPQSRTSLRDAATALLVAWDAGLERPALPASMEALRAALRRGRATRPPRDPSAPCTPRDGTKQQAVLTLLRRKEGATIAQVTEATGWAQHTVRGFLAGLKKKGQAVEVLERVRQVGPGSQGAKGSYSIYRIGTGEQG</sequence>